<feature type="region of interest" description="Disordered" evidence="1">
    <location>
        <begin position="230"/>
        <end position="249"/>
    </location>
</feature>
<sequence>MSRTSRRSSLFSPLSTRPASSGGSVFGSEKGKNDFEISRITRKQHVKIQTTSHGCFCTLFLLVGVPDTDQQTPFPLLADRHVELREWNIHTLDAHWAAPALSESAARAAAVFKIPVSTDLALDESDTTASTAVILSTGGNLNLIVPAGAAPVHDSAKHSHTESGRGYLVTLVMELQHLRTAPGWPLQVTIPVPRCLMNTFEFRISSSDQVSAKETPVRIYPKLIGMGNSPSEEALETSSAPVPGNEPEVLSTKRCTITTGPKIKGMFTATSNLNLAWLSSTDLASSYDPKHPVLRPLQAAEAQIDTLWTGLDVVTQTSSTLVCFEATCALAGLLHTGIDERAYVK</sequence>
<protein>
    <submittedName>
        <fullName evidence="2">Uncharacterized protein</fullName>
    </submittedName>
</protein>
<dbReference type="AlphaFoldDB" id="A0AAN6GUY6"/>
<gene>
    <name evidence="2" type="ORF">OC846_002206</name>
</gene>
<proteinExistence type="predicted"/>
<dbReference type="Proteomes" id="UP001176517">
    <property type="component" value="Unassembled WGS sequence"/>
</dbReference>
<dbReference type="EMBL" id="JAPDMZ010000040">
    <property type="protein sequence ID" value="KAK0554195.1"/>
    <property type="molecule type" value="Genomic_DNA"/>
</dbReference>
<name>A0AAN6GUY6_9BASI</name>
<feature type="compositionally biased region" description="Polar residues" evidence="1">
    <location>
        <begin position="230"/>
        <end position="240"/>
    </location>
</feature>
<feature type="region of interest" description="Disordered" evidence="1">
    <location>
        <begin position="1"/>
        <end position="29"/>
    </location>
</feature>
<reference evidence="2" key="1">
    <citation type="journal article" date="2023" name="PhytoFront">
        <title>Draft Genome Resources of Seven Strains of Tilletia horrida, Causal Agent of Kernel Smut of Rice.</title>
        <authorList>
            <person name="Khanal S."/>
            <person name="Antony Babu S."/>
            <person name="Zhou X.G."/>
        </authorList>
    </citation>
    <scope>NUCLEOTIDE SEQUENCE</scope>
    <source>
        <strain evidence="2">TX6</strain>
    </source>
</reference>
<accession>A0AAN6GUY6</accession>
<evidence type="ECO:0000313" key="2">
    <source>
        <dbReference type="EMBL" id="KAK0554195.1"/>
    </source>
</evidence>
<evidence type="ECO:0000313" key="3">
    <source>
        <dbReference type="Proteomes" id="UP001176517"/>
    </source>
</evidence>
<organism evidence="2 3">
    <name type="scientific">Tilletia horrida</name>
    <dbReference type="NCBI Taxonomy" id="155126"/>
    <lineage>
        <taxon>Eukaryota</taxon>
        <taxon>Fungi</taxon>
        <taxon>Dikarya</taxon>
        <taxon>Basidiomycota</taxon>
        <taxon>Ustilaginomycotina</taxon>
        <taxon>Exobasidiomycetes</taxon>
        <taxon>Tilletiales</taxon>
        <taxon>Tilletiaceae</taxon>
        <taxon>Tilletia</taxon>
    </lineage>
</organism>
<keyword evidence="3" id="KW-1185">Reference proteome</keyword>
<evidence type="ECO:0000256" key="1">
    <source>
        <dbReference type="SAM" id="MobiDB-lite"/>
    </source>
</evidence>
<comment type="caution">
    <text evidence="2">The sequence shown here is derived from an EMBL/GenBank/DDBJ whole genome shotgun (WGS) entry which is preliminary data.</text>
</comment>
<feature type="compositionally biased region" description="Polar residues" evidence="1">
    <location>
        <begin position="7"/>
        <end position="23"/>
    </location>
</feature>